<evidence type="ECO:0000256" key="5">
    <source>
        <dbReference type="ARBA" id="ARBA00022741"/>
    </source>
</evidence>
<evidence type="ECO:0000256" key="7">
    <source>
        <dbReference type="ARBA" id="ARBA00023136"/>
    </source>
</evidence>
<reference evidence="19" key="1">
    <citation type="submission" date="2022-11" db="EMBL/GenBank/DDBJ databases">
        <authorList>
            <person name="Kikuchi T."/>
        </authorList>
    </citation>
    <scope>NUCLEOTIDE SEQUENCE</scope>
    <source>
        <strain evidence="19">PS1010</strain>
    </source>
</reference>
<dbReference type="SUPFAM" id="SSF53822">
    <property type="entry name" value="Periplasmic binding protein-like I"/>
    <property type="match status" value="1"/>
</dbReference>
<evidence type="ECO:0000256" key="11">
    <source>
        <dbReference type="ARBA" id="ARBA00023293"/>
    </source>
</evidence>
<dbReference type="PROSITE" id="PS50011">
    <property type="entry name" value="PROTEIN_KINASE_DOM"/>
    <property type="match status" value="1"/>
</dbReference>
<dbReference type="Gene3D" id="1.10.510.10">
    <property type="entry name" value="Transferase(Phosphotransferase) domain 1"/>
    <property type="match status" value="1"/>
</dbReference>
<keyword evidence="11 13" id="KW-0141">cGMP biosynthesis</keyword>
<dbReference type="SUPFAM" id="SSF55073">
    <property type="entry name" value="Nucleotide cyclase"/>
    <property type="match status" value="1"/>
</dbReference>
<name>A0A9P1MYB6_9PELO</name>
<organism evidence="19 20">
    <name type="scientific">Caenorhabditis angaria</name>
    <dbReference type="NCBI Taxonomy" id="860376"/>
    <lineage>
        <taxon>Eukaryota</taxon>
        <taxon>Metazoa</taxon>
        <taxon>Ecdysozoa</taxon>
        <taxon>Nematoda</taxon>
        <taxon>Chromadorea</taxon>
        <taxon>Rhabditida</taxon>
        <taxon>Rhabditina</taxon>
        <taxon>Rhabditomorpha</taxon>
        <taxon>Rhabditoidea</taxon>
        <taxon>Rhabditidae</taxon>
        <taxon>Peloderinae</taxon>
        <taxon>Caenorhabditis</taxon>
    </lineage>
</organism>
<dbReference type="Proteomes" id="UP001152747">
    <property type="component" value="Unassembled WGS sequence"/>
</dbReference>
<evidence type="ECO:0000256" key="15">
    <source>
        <dbReference type="SAM" id="MobiDB-lite"/>
    </source>
</evidence>
<evidence type="ECO:0000256" key="1">
    <source>
        <dbReference type="ARBA" id="ARBA00001436"/>
    </source>
</evidence>
<dbReference type="PANTHER" id="PTHR11920:SF501">
    <property type="entry name" value="GUANYLATE CYCLASE 32E"/>
    <property type="match status" value="1"/>
</dbReference>
<dbReference type="Gene3D" id="3.30.70.1230">
    <property type="entry name" value="Nucleotide cyclase"/>
    <property type="match status" value="1"/>
</dbReference>
<keyword evidence="10 12" id="KW-0456">Lyase</keyword>
<evidence type="ECO:0000259" key="18">
    <source>
        <dbReference type="PROSITE" id="PS50125"/>
    </source>
</evidence>
<dbReference type="InterPro" id="IPR000719">
    <property type="entry name" value="Prot_kinase_dom"/>
</dbReference>
<keyword evidence="9" id="KW-0325">Glycoprotein</keyword>
<dbReference type="PROSITE" id="PS50125">
    <property type="entry name" value="GUANYLATE_CYCLASE_2"/>
    <property type="match status" value="1"/>
</dbReference>
<evidence type="ECO:0000259" key="17">
    <source>
        <dbReference type="PROSITE" id="PS50011"/>
    </source>
</evidence>
<dbReference type="GO" id="GO:0004016">
    <property type="term" value="F:adenylate cyclase activity"/>
    <property type="evidence" value="ECO:0007669"/>
    <property type="project" value="TreeGrafter"/>
</dbReference>
<dbReference type="EC" id="4.6.1.2" evidence="3 13"/>
<evidence type="ECO:0000256" key="2">
    <source>
        <dbReference type="ARBA" id="ARBA00004479"/>
    </source>
</evidence>
<evidence type="ECO:0000313" key="19">
    <source>
        <dbReference type="EMBL" id="CAI5441250.1"/>
    </source>
</evidence>
<dbReference type="GO" id="GO:0001653">
    <property type="term" value="F:peptide receptor activity"/>
    <property type="evidence" value="ECO:0007669"/>
    <property type="project" value="TreeGrafter"/>
</dbReference>
<dbReference type="EMBL" id="CANHGI010000002">
    <property type="protein sequence ID" value="CAI5441250.1"/>
    <property type="molecule type" value="Genomic_DNA"/>
</dbReference>
<dbReference type="Pfam" id="PF01094">
    <property type="entry name" value="ANF_receptor"/>
    <property type="match status" value="1"/>
</dbReference>
<comment type="similarity">
    <text evidence="12">Belongs to the adenylyl cyclase class-4/guanylyl cyclase family.</text>
</comment>
<keyword evidence="6 16" id="KW-1133">Transmembrane helix</keyword>
<feature type="transmembrane region" description="Helical" evidence="16">
    <location>
        <begin position="582"/>
        <end position="602"/>
    </location>
</feature>
<accession>A0A9P1MYB6</accession>
<dbReference type="SUPFAM" id="SSF56112">
    <property type="entry name" value="Protein kinase-like (PK-like)"/>
    <property type="match status" value="1"/>
</dbReference>
<feature type="compositionally biased region" description="Low complexity" evidence="15">
    <location>
        <begin position="1370"/>
        <end position="1386"/>
    </location>
</feature>
<evidence type="ECO:0000256" key="4">
    <source>
        <dbReference type="ARBA" id="ARBA00022692"/>
    </source>
</evidence>
<evidence type="ECO:0000313" key="20">
    <source>
        <dbReference type="Proteomes" id="UP001152747"/>
    </source>
</evidence>
<dbReference type="GO" id="GO:0004672">
    <property type="term" value="F:protein kinase activity"/>
    <property type="evidence" value="ECO:0007669"/>
    <property type="project" value="InterPro"/>
</dbReference>
<dbReference type="FunFam" id="3.30.70.1230:FF:000044">
    <property type="entry name" value="Guanylate cyclase"/>
    <property type="match status" value="1"/>
</dbReference>
<keyword evidence="5" id="KW-0547">Nucleotide-binding</keyword>
<dbReference type="GO" id="GO:0005524">
    <property type="term" value="F:ATP binding"/>
    <property type="evidence" value="ECO:0007669"/>
    <property type="project" value="InterPro"/>
</dbReference>
<dbReference type="OrthoDB" id="302535at2759"/>
<feature type="domain" description="Guanylate cyclase" evidence="18">
    <location>
        <begin position="1000"/>
        <end position="1131"/>
    </location>
</feature>
<keyword evidence="4 16" id="KW-0812">Transmembrane</keyword>
<dbReference type="InterPro" id="IPR001054">
    <property type="entry name" value="A/G_cyclase"/>
</dbReference>
<evidence type="ECO:0000256" key="14">
    <source>
        <dbReference type="SAM" id="Coils"/>
    </source>
</evidence>
<evidence type="ECO:0000256" key="10">
    <source>
        <dbReference type="ARBA" id="ARBA00023239"/>
    </source>
</evidence>
<comment type="catalytic activity">
    <reaction evidence="1 13">
        <text>GTP = 3',5'-cyclic GMP + diphosphate</text>
        <dbReference type="Rhea" id="RHEA:13665"/>
        <dbReference type="ChEBI" id="CHEBI:33019"/>
        <dbReference type="ChEBI" id="CHEBI:37565"/>
        <dbReference type="ChEBI" id="CHEBI:57746"/>
        <dbReference type="EC" id="4.6.1.2"/>
    </reaction>
</comment>
<evidence type="ECO:0000256" key="16">
    <source>
        <dbReference type="SAM" id="Phobius"/>
    </source>
</evidence>
<evidence type="ECO:0000256" key="12">
    <source>
        <dbReference type="RuleBase" id="RU000405"/>
    </source>
</evidence>
<dbReference type="GO" id="GO:0004383">
    <property type="term" value="F:guanylate cyclase activity"/>
    <property type="evidence" value="ECO:0007669"/>
    <property type="project" value="UniProtKB-EC"/>
</dbReference>
<dbReference type="GO" id="GO:0007168">
    <property type="term" value="P:receptor guanylyl cyclase signaling pathway"/>
    <property type="evidence" value="ECO:0007669"/>
    <property type="project" value="TreeGrafter"/>
</dbReference>
<keyword evidence="8" id="KW-0675">Receptor</keyword>
<evidence type="ECO:0000256" key="9">
    <source>
        <dbReference type="ARBA" id="ARBA00023180"/>
    </source>
</evidence>
<dbReference type="InterPro" id="IPR011009">
    <property type="entry name" value="Kinase-like_dom_sf"/>
</dbReference>
<dbReference type="InterPro" id="IPR018297">
    <property type="entry name" value="A/G_cyclase_CS"/>
</dbReference>
<feature type="domain" description="Protein kinase" evidence="17">
    <location>
        <begin position="650"/>
        <end position="928"/>
    </location>
</feature>
<sequence length="1586" mass="180707">MLVRNGFRFFNFAFSPPTKHNILFISIFLFIISYHNVNANPDPVPMPEALPSLGAGANPEFLDRLRSFVPNGTKHDILISYLAAIPTISLDVQNLLLSGSVTQEHNYKFELLSNCLKTNHASNYGSSGALVAAIAEINDDPDLLPNHNIRWLYGNTCGNESISTRLFMQHWQAGARLFVGPETHCKTEAAMATSQNLPMLSHACNDQEVSREDYHYSTFARTVPPGGEIFEAYFSLMDHFKWRKFSVIYVIEDEKTENEMINTLRTTLQKVNLNRTGNHFEIMNVSNLKIREVKLNGIIREHLKQTMDTTRIYLTFGGISIYRIFLKEMGDLGLFDKGYVLIYVDAEYEWQDVYHAMNNDFYRDTMRVLHEFWDEESEKMVEYSRNSLAIIQTPVKLNSVKFNNFWKKAVSHLHYFGVDINVKKDPKEKTNIFKGTRSACYLYDAVYLYARAVDELVKENVNRTGYDPTADGSAIIKKIVGKNYRSIQGFDMVIDEKGNSKGNFTVLSWQNVVPITNKSDTKYYPLTHALDVSATFLANQSSLPILFMKKNITWKNNEIPLDEPICGFNGEKCENTNSLTPITMSILGILAFFAGIVAIFIYRSQKFEKELSMIWRIDSSEIQRVIGGESTVSLMAPTKADKKMSCNAWFNEAEVKGSGMRGVAAYKGTLVALKEIVYYRKPRELNRETKKELRVMRQLAHSNINNFLGIIICPTSICTVREFCSKGSLLDILRNTDMKLDHLYIASFVEDLVKGMIYIHDSELKVHGNLKSTNCLITSRWALQIADYGLYEIRDGMHWDDSHTMWENFLWTAPESMTISGCHVTRLPPTQKSDVYSFGIILHEIFTRDGPYQLCINSDENEDEKMLKEDQFEKIVRRVYNDPKFRPSVKEVEAQNYIKDVMNACWSHQPHQRPDFKNGIRNRLKPLFTQIYKRNIMDHMILMMEKYQTQLEDLVEERTTELREEQQRSMHLLQRMLPPTVAEQLLAGRDVVPEAFPAVTIYFSDIVGFTSISGESTPMQVVEFLNKLYTLFDGIIRKYKVYKVETIGDAYMVVSGLPQFKCKEFHAEEMAMMSLHLLCAVRNFVIPHRPKEQLMIRIGLHTGPCVAGVVGKTMPRYTLFGDTVNTASRMESNGEALKIHCSQSTQNVLNSLKGFILEERGNLAIKGKGQMTTYWLNGRSGYTFDDLEDMKQDKDAEIFPRQHKIRMDRGSNWGINRDSTLSLAGEKGSFMKRGSGLTKNLDVCYYNSTNGGFASIGTSNREMPSVCEDDGESIQQPIRQNSRKRSSTSRGFATSRNFNSTISNAQIEHEPLVMRKRSTSLPDGEKLNLDFLEICSTNCSVPTIPTISANVPIATVAPQRAGHLRRSDTFDGSSPSDSPSNSQYPSYRDLTTPHQRKRGIATVYPMRKRSLSCGDALPHVGTLLDKTSCVLTTAQSPRNISKNIMRPTSPLEESYDDEKSLIGIEHRNNSDILRSCPQHRRKNKRSFLRDPSPLARRFREASPFGRKSFWNSSQNNNSPSRGDSITRLIRKWRGGNEYEDLNEYCEENGRVNRSISCSPIEGGNSTDNSEPLLIIATNEDNLTERV</sequence>
<comment type="subcellular location">
    <subcellularLocation>
        <location evidence="2">Membrane</location>
        <topology evidence="2">Single-pass type I membrane protein</topology>
    </subcellularLocation>
</comment>
<evidence type="ECO:0000256" key="13">
    <source>
        <dbReference type="RuleBase" id="RU003431"/>
    </source>
</evidence>
<evidence type="ECO:0000256" key="6">
    <source>
        <dbReference type="ARBA" id="ARBA00022989"/>
    </source>
</evidence>
<dbReference type="Pfam" id="PF07714">
    <property type="entry name" value="PK_Tyr_Ser-Thr"/>
    <property type="match status" value="1"/>
</dbReference>
<gene>
    <name evidence="19" type="ORF">CAMP_LOCUS3887</name>
</gene>
<evidence type="ECO:0000256" key="3">
    <source>
        <dbReference type="ARBA" id="ARBA00012202"/>
    </source>
</evidence>
<proteinExistence type="inferred from homology"/>
<keyword evidence="14" id="KW-0175">Coiled coil</keyword>
<dbReference type="InterPro" id="IPR029787">
    <property type="entry name" value="Nucleotide_cyclase"/>
</dbReference>
<feature type="region of interest" description="Disordered" evidence="15">
    <location>
        <begin position="1360"/>
        <end position="1399"/>
    </location>
</feature>
<feature type="coiled-coil region" evidence="14">
    <location>
        <begin position="937"/>
        <end position="964"/>
    </location>
</feature>
<dbReference type="GO" id="GO:0035556">
    <property type="term" value="P:intracellular signal transduction"/>
    <property type="evidence" value="ECO:0007669"/>
    <property type="project" value="InterPro"/>
</dbReference>
<dbReference type="InterPro" id="IPR001245">
    <property type="entry name" value="Ser-Thr/Tyr_kinase_cat_dom"/>
</dbReference>
<dbReference type="PROSITE" id="PS00452">
    <property type="entry name" value="GUANYLATE_CYCLASE_1"/>
    <property type="match status" value="1"/>
</dbReference>
<protein>
    <recommendedName>
        <fullName evidence="3 13">Guanylate cyclase</fullName>
        <ecNumber evidence="3 13">4.6.1.2</ecNumber>
    </recommendedName>
</protein>
<dbReference type="SMART" id="SM00044">
    <property type="entry name" value="CYCc"/>
    <property type="match status" value="1"/>
</dbReference>
<dbReference type="Pfam" id="PF00211">
    <property type="entry name" value="Guanylate_cyc"/>
    <property type="match status" value="1"/>
</dbReference>
<dbReference type="FunFam" id="1.10.510.10:FF:001407">
    <property type="entry name" value="Guanylate cyclase"/>
    <property type="match status" value="1"/>
</dbReference>
<dbReference type="InterPro" id="IPR050401">
    <property type="entry name" value="Cyclic_nucleotide_synthase"/>
</dbReference>
<dbReference type="PANTHER" id="PTHR11920">
    <property type="entry name" value="GUANYLYL CYCLASE"/>
    <property type="match status" value="1"/>
</dbReference>
<dbReference type="CDD" id="cd07302">
    <property type="entry name" value="CHD"/>
    <property type="match status" value="1"/>
</dbReference>
<keyword evidence="7 16" id="KW-0472">Membrane</keyword>
<feature type="region of interest" description="Disordered" evidence="15">
    <location>
        <begin position="1264"/>
        <end position="1295"/>
    </location>
</feature>
<dbReference type="GO" id="GO:0005886">
    <property type="term" value="C:plasma membrane"/>
    <property type="evidence" value="ECO:0007669"/>
    <property type="project" value="TreeGrafter"/>
</dbReference>
<dbReference type="InterPro" id="IPR028082">
    <property type="entry name" value="Peripla_BP_I"/>
</dbReference>
<evidence type="ECO:0000256" key="8">
    <source>
        <dbReference type="ARBA" id="ARBA00023170"/>
    </source>
</evidence>
<comment type="caution">
    <text evidence="19">The sequence shown here is derived from an EMBL/GenBank/DDBJ whole genome shotgun (WGS) entry which is preliminary data.</text>
</comment>
<dbReference type="Gene3D" id="3.40.50.2300">
    <property type="match status" value="2"/>
</dbReference>
<dbReference type="InterPro" id="IPR001828">
    <property type="entry name" value="ANF_lig-bd_rcpt"/>
</dbReference>
<keyword evidence="20" id="KW-1185">Reference proteome</keyword>